<dbReference type="Proteomes" id="UP000321436">
    <property type="component" value="Unassembled WGS sequence"/>
</dbReference>
<keyword evidence="1" id="KW-0732">Signal</keyword>
<name>A0A512RHF1_9BACT</name>
<dbReference type="OrthoDB" id="880459at2"/>
<evidence type="ECO:0000259" key="2">
    <source>
        <dbReference type="Pfam" id="PF14302"/>
    </source>
</evidence>
<dbReference type="Pfam" id="PF14302">
    <property type="entry name" value="DUF4377"/>
    <property type="match status" value="1"/>
</dbReference>
<feature type="domain" description="DUF4377" evidence="2">
    <location>
        <begin position="163"/>
        <end position="236"/>
    </location>
</feature>
<evidence type="ECO:0000313" key="3">
    <source>
        <dbReference type="EMBL" id="GEP95110.1"/>
    </source>
</evidence>
<gene>
    <name evidence="3" type="ORF">CCY01nite_13700</name>
</gene>
<comment type="caution">
    <text evidence="3">The sequence shown here is derived from an EMBL/GenBank/DDBJ whole genome shotgun (WGS) entry which is preliminary data.</text>
</comment>
<evidence type="ECO:0000313" key="4">
    <source>
        <dbReference type="Proteomes" id="UP000321436"/>
    </source>
</evidence>
<sequence>MKTRKNAYEQMKRYFFLLPLAVAAFSGCQNNPKTAAAQDTITSSTSSPDGYYEATLAAASSPGRQIGLTLKPTGDAEMLTDYMNSTPEIVQIGNWTMTEGNVLITMVTVGSGNPAKDTLRFRLVDSSLVYQGAAYGSDGLTLVKKERPAPAEKSLVVWVRSESECDRGPGFGKTKCYEVQYGEQRKTAWEKLSEPIEGFSFEKGFIYKLKVTRVPRNPGIQDVGMYEYKLAEVLEKEKA</sequence>
<feature type="chain" id="PRO_5022058682" description="DUF4377 domain-containing protein" evidence="1">
    <location>
        <begin position="24"/>
        <end position="239"/>
    </location>
</feature>
<dbReference type="Gene3D" id="2.40.128.640">
    <property type="match status" value="1"/>
</dbReference>
<dbReference type="AlphaFoldDB" id="A0A512RHF1"/>
<dbReference type="PROSITE" id="PS51257">
    <property type="entry name" value="PROKAR_LIPOPROTEIN"/>
    <property type="match status" value="1"/>
</dbReference>
<organism evidence="3 4">
    <name type="scientific">Chitinophaga cymbidii</name>
    <dbReference type="NCBI Taxonomy" id="1096750"/>
    <lineage>
        <taxon>Bacteria</taxon>
        <taxon>Pseudomonadati</taxon>
        <taxon>Bacteroidota</taxon>
        <taxon>Chitinophagia</taxon>
        <taxon>Chitinophagales</taxon>
        <taxon>Chitinophagaceae</taxon>
        <taxon>Chitinophaga</taxon>
    </lineage>
</organism>
<accession>A0A512RHF1</accession>
<proteinExistence type="predicted"/>
<reference evidence="3 4" key="1">
    <citation type="submission" date="2019-07" db="EMBL/GenBank/DDBJ databases">
        <title>Whole genome shotgun sequence of Chitinophaga cymbidii NBRC 109752.</title>
        <authorList>
            <person name="Hosoyama A."/>
            <person name="Uohara A."/>
            <person name="Ohji S."/>
            <person name="Ichikawa N."/>
        </authorList>
    </citation>
    <scope>NUCLEOTIDE SEQUENCE [LARGE SCALE GENOMIC DNA]</scope>
    <source>
        <strain evidence="3 4">NBRC 109752</strain>
    </source>
</reference>
<protein>
    <recommendedName>
        <fullName evidence="2">DUF4377 domain-containing protein</fullName>
    </recommendedName>
</protein>
<dbReference type="InterPro" id="IPR025485">
    <property type="entry name" value="DUF4377"/>
</dbReference>
<dbReference type="EMBL" id="BKAU01000001">
    <property type="protein sequence ID" value="GEP95110.1"/>
    <property type="molecule type" value="Genomic_DNA"/>
</dbReference>
<feature type="signal peptide" evidence="1">
    <location>
        <begin position="1"/>
        <end position="23"/>
    </location>
</feature>
<evidence type="ECO:0000256" key="1">
    <source>
        <dbReference type="SAM" id="SignalP"/>
    </source>
</evidence>
<keyword evidence="4" id="KW-1185">Reference proteome</keyword>